<feature type="transmembrane region" description="Helical" evidence="5">
    <location>
        <begin position="334"/>
        <end position="353"/>
    </location>
</feature>
<keyword evidence="2 5" id="KW-0812">Transmembrane</keyword>
<evidence type="ECO:0000256" key="3">
    <source>
        <dbReference type="ARBA" id="ARBA00022989"/>
    </source>
</evidence>
<keyword evidence="8" id="KW-1185">Reference proteome</keyword>
<name>A0ABT4MZP7_GORRU</name>
<protein>
    <submittedName>
        <fullName evidence="7">MFS transporter</fullName>
    </submittedName>
</protein>
<dbReference type="PRINTS" id="PR01036">
    <property type="entry name" value="TCRTETB"/>
</dbReference>
<reference evidence="7" key="1">
    <citation type="submission" date="2022-12" db="EMBL/GenBank/DDBJ databases">
        <authorList>
            <person name="Krivoruchko A.V."/>
            <person name="Elkin A."/>
        </authorList>
    </citation>
    <scope>NUCLEOTIDE SEQUENCE</scope>
    <source>
        <strain evidence="7">IEGM 1388</strain>
    </source>
</reference>
<feature type="transmembrane region" description="Helical" evidence="5">
    <location>
        <begin position="140"/>
        <end position="160"/>
    </location>
</feature>
<feature type="transmembrane region" description="Helical" evidence="5">
    <location>
        <begin position="202"/>
        <end position="222"/>
    </location>
</feature>
<feature type="transmembrane region" description="Helical" evidence="5">
    <location>
        <begin position="82"/>
        <end position="100"/>
    </location>
</feature>
<comment type="subcellular location">
    <subcellularLocation>
        <location evidence="1">Cell membrane</location>
        <topology evidence="1">Multi-pass membrane protein</topology>
    </subcellularLocation>
</comment>
<dbReference type="Gene3D" id="1.20.1250.20">
    <property type="entry name" value="MFS general substrate transporter like domains"/>
    <property type="match status" value="1"/>
</dbReference>
<gene>
    <name evidence="7" type="ORF">O4213_16185</name>
</gene>
<feature type="transmembrane region" description="Helical" evidence="5">
    <location>
        <begin position="47"/>
        <end position="70"/>
    </location>
</feature>
<proteinExistence type="predicted"/>
<dbReference type="PROSITE" id="PS50850">
    <property type="entry name" value="MFS"/>
    <property type="match status" value="1"/>
</dbReference>
<keyword evidence="3 5" id="KW-1133">Transmembrane helix</keyword>
<feature type="transmembrane region" description="Helical" evidence="5">
    <location>
        <begin position="293"/>
        <end position="322"/>
    </location>
</feature>
<feature type="transmembrane region" description="Helical" evidence="5">
    <location>
        <begin position="432"/>
        <end position="456"/>
    </location>
</feature>
<sequence>MTSSDVQDTAVQARRSLVVSALGTLLVLVAFTAPLSTINATAASLDAGVSGTTWILSSMSIGLAAALLSTGTIADDFGRRRTLVIGLLVVAAGSVVGVLVPDVVAFVLTRVVVGVGGAAVIASSLGIIAHTFAPGPARAAASGIWGASVGAGIAIGPLLSALLERVHSWHDAYWVLAAAAVVLAVAAEKLVPESRSEHRRGLDLPGAVLFAGGISALLAALVEGRQGWTQPTVIVLFVAAGVVLAAFWFVEYRSTTSMVDLALLRSPAFVAATTAAFVTGAGVIAVMSFMSGFLGVALGISAVGAAWLLFSWSATSVVTALLARRISPRVPGRVQLALGLVGIAAGLLGLAGIDESSGWARFLPGLIVAGVASGVVNAALGREAVASVPPGRGGMGSGANNTARYVGSAIGVTVVAVIATHPRAGSSAEGLIAGWNVAAVVAAAVSLLGGLAVLGFHARVAPATRAAAAAKKSTTAG</sequence>
<comment type="caution">
    <text evidence="7">The sequence shown here is derived from an EMBL/GenBank/DDBJ whole genome shotgun (WGS) entry which is preliminary data.</text>
</comment>
<dbReference type="Gene3D" id="1.20.1720.10">
    <property type="entry name" value="Multidrug resistance protein D"/>
    <property type="match status" value="1"/>
</dbReference>
<evidence type="ECO:0000313" key="8">
    <source>
        <dbReference type="Proteomes" id="UP001067235"/>
    </source>
</evidence>
<dbReference type="InterPro" id="IPR020846">
    <property type="entry name" value="MFS_dom"/>
</dbReference>
<dbReference type="Proteomes" id="UP001067235">
    <property type="component" value="Unassembled WGS sequence"/>
</dbReference>
<feature type="transmembrane region" description="Helical" evidence="5">
    <location>
        <begin position="228"/>
        <end position="250"/>
    </location>
</feature>
<dbReference type="SUPFAM" id="SSF103473">
    <property type="entry name" value="MFS general substrate transporter"/>
    <property type="match status" value="1"/>
</dbReference>
<evidence type="ECO:0000313" key="7">
    <source>
        <dbReference type="EMBL" id="MCZ4551531.1"/>
    </source>
</evidence>
<feature type="transmembrane region" description="Helical" evidence="5">
    <location>
        <begin position="106"/>
        <end position="128"/>
    </location>
</feature>
<feature type="transmembrane region" description="Helical" evidence="5">
    <location>
        <begin position="262"/>
        <end position="287"/>
    </location>
</feature>
<dbReference type="InterPro" id="IPR036259">
    <property type="entry name" value="MFS_trans_sf"/>
</dbReference>
<feature type="domain" description="Major facilitator superfamily (MFS) profile" evidence="6">
    <location>
        <begin position="16"/>
        <end position="461"/>
    </location>
</feature>
<feature type="transmembrane region" description="Helical" evidence="5">
    <location>
        <begin position="172"/>
        <end position="190"/>
    </location>
</feature>
<evidence type="ECO:0000256" key="2">
    <source>
        <dbReference type="ARBA" id="ARBA00022692"/>
    </source>
</evidence>
<accession>A0ABT4MZP7</accession>
<keyword evidence="4 5" id="KW-0472">Membrane</keyword>
<feature type="transmembrane region" description="Helical" evidence="5">
    <location>
        <begin position="17"/>
        <end position="35"/>
    </location>
</feature>
<dbReference type="RefSeq" id="WP_301572374.1">
    <property type="nucleotide sequence ID" value="NZ_JAPWIE010000004.1"/>
</dbReference>
<organism evidence="7 8">
    <name type="scientific">Gordonia rubripertincta</name>
    <name type="common">Rhodococcus corallinus</name>
    <dbReference type="NCBI Taxonomy" id="36822"/>
    <lineage>
        <taxon>Bacteria</taxon>
        <taxon>Bacillati</taxon>
        <taxon>Actinomycetota</taxon>
        <taxon>Actinomycetes</taxon>
        <taxon>Mycobacteriales</taxon>
        <taxon>Gordoniaceae</taxon>
        <taxon>Gordonia</taxon>
    </lineage>
</organism>
<evidence type="ECO:0000256" key="4">
    <source>
        <dbReference type="ARBA" id="ARBA00023136"/>
    </source>
</evidence>
<evidence type="ECO:0000259" key="6">
    <source>
        <dbReference type="PROSITE" id="PS50850"/>
    </source>
</evidence>
<dbReference type="InterPro" id="IPR011701">
    <property type="entry name" value="MFS"/>
</dbReference>
<evidence type="ECO:0000256" key="1">
    <source>
        <dbReference type="ARBA" id="ARBA00004651"/>
    </source>
</evidence>
<dbReference type="PANTHER" id="PTHR42718">
    <property type="entry name" value="MAJOR FACILITATOR SUPERFAMILY MULTIDRUG TRANSPORTER MFSC"/>
    <property type="match status" value="1"/>
</dbReference>
<dbReference type="EMBL" id="JAPWIE010000004">
    <property type="protein sequence ID" value="MCZ4551531.1"/>
    <property type="molecule type" value="Genomic_DNA"/>
</dbReference>
<evidence type="ECO:0000256" key="5">
    <source>
        <dbReference type="SAM" id="Phobius"/>
    </source>
</evidence>
<dbReference type="PANTHER" id="PTHR42718:SF49">
    <property type="entry name" value="EXPORT PROTEIN"/>
    <property type="match status" value="1"/>
</dbReference>
<dbReference type="Pfam" id="PF07690">
    <property type="entry name" value="MFS_1"/>
    <property type="match status" value="1"/>
</dbReference>
<feature type="transmembrane region" description="Helical" evidence="5">
    <location>
        <begin position="359"/>
        <end position="381"/>
    </location>
</feature>
<feature type="transmembrane region" description="Helical" evidence="5">
    <location>
        <begin position="402"/>
        <end position="420"/>
    </location>
</feature>